<evidence type="ECO:0000313" key="1">
    <source>
        <dbReference type="EMBL" id="MBB6478732.1"/>
    </source>
</evidence>
<dbReference type="RefSeq" id="WP_184742857.1">
    <property type="nucleotide sequence ID" value="NZ_JACHGJ010000001.1"/>
</dbReference>
<dbReference type="EMBL" id="JACHGJ010000001">
    <property type="protein sequence ID" value="MBB6478732.1"/>
    <property type="molecule type" value="Genomic_DNA"/>
</dbReference>
<keyword evidence="2" id="KW-1185">Reference proteome</keyword>
<organism evidence="1 2">
    <name type="scientific">Spirochaeta isovalerica</name>
    <dbReference type="NCBI Taxonomy" id="150"/>
    <lineage>
        <taxon>Bacteria</taxon>
        <taxon>Pseudomonadati</taxon>
        <taxon>Spirochaetota</taxon>
        <taxon>Spirochaetia</taxon>
        <taxon>Spirochaetales</taxon>
        <taxon>Spirochaetaceae</taxon>
        <taxon>Spirochaeta</taxon>
    </lineage>
</organism>
<sequence>MKKSGDMAIRVAEAINEENPLFPSWHSTVPFVFDGEILVTSSTVNSLWTGIVDSGFTIKNPVITSIEPVENEDFSLFRNSWEMEVFFKNKMPDYSYRVSIEGVSGNIILIIYRDENRDYSILGLKAGAK</sequence>
<dbReference type="Proteomes" id="UP000587760">
    <property type="component" value="Unassembled WGS sequence"/>
</dbReference>
<comment type="caution">
    <text evidence="1">The sequence shown here is derived from an EMBL/GenBank/DDBJ whole genome shotgun (WGS) entry which is preliminary data.</text>
</comment>
<gene>
    <name evidence="1" type="ORF">HNR50_000365</name>
</gene>
<accession>A0A841R8D7</accession>
<evidence type="ECO:0000313" key="2">
    <source>
        <dbReference type="Proteomes" id="UP000587760"/>
    </source>
</evidence>
<proteinExistence type="predicted"/>
<name>A0A841R8D7_9SPIO</name>
<dbReference type="AlphaFoldDB" id="A0A841R8D7"/>
<reference evidence="1 2" key="1">
    <citation type="submission" date="2020-08" db="EMBL/GenBank/DDBJ databases">
        <title>Genomic Encyclopedia of Type Strains, Phase IV (KMG-IV): sequencing the most valuable type-strain genomes for metagenomic binning, comparative biology and taxonomic classification.</title>
        <authorList>
            <person name="Goeker M."/>
        </authorList>
    </citation>
    <scope>NUCLEOTIDE SEQUENCE [LARGE SCALE GENOMIC DNA]</scope>
    <source>
        <strain evidence="1 2">DSM 2461</strain>
    </source>
</reference>
<protein>
    <submittedName>
        <fullName evidence="1">Uncharacterized protein</fullName>
    </submittedName>
</protein>